<proteinExistence type="predicted"/>
<dbReference type="OrthoDB" id="95220at2759"/>
<dbReference type="InterPro" id="IPR036770">
    <property type="entry name" value="Ankyrin_rpt-contain_sf"/>
</dbReference>
<dbReference type="EMBL" id="NBNE01001964">
    <property type="protein sequence ID" value="OWZ12027.1"/>
    <property type="molecule type" value="Genomic_DNA"/>
</dbReference>
<name>A0A225W4S0_9STRA</name>
<dbReference type="Gene3D" id="1.25.40.20">
    <property type="entry name" value="Ankyrin repeat-containing domain"/>
    <property type="match status" value="1"/>
</dbReference>
<dbReference type="STRING" id="4795.A0A225W4S0"/>
<gene>
    <name evidence="1" type="ORF">PHMEG_00014870</name>
</gene>
<dbReference type="Pfam" id="PF12796">
    <property type="entry name" value="Ank_2"/>
    <property type="match status" value="1"/>
</dbReference>
<accession>A0A225W4S0</accession>
<comment type="caution">
    <text evidence="1">The sequence shown here is derived from an EMBL/GenBank/DDBJ whole genome shotgun (WGS) entry which is preliminary data.</text>
</comment>
<sequence length="301" mass="33997">MATPDPKYERLQGVILPTEIVALPHILKTLDYLLMTHDEALIEAAETGQMAWIKQLLPSFSYDHLEVIIVAARRGQLTIVEWLVPEVRSHAGTEEVNGKLDYNALDTLEEATINAAINGHLEVVQFLMPEVKICDEEEVGNDVDMLCEVAWRALDFTAKSGFLDVVKYLAEYARETEATGPASKMSQALANAIEEGHEEIVRFLINAPQFHWELDIAFNHALRLKNNKIMEIIFELHPECVDGGDLIFRLARDGKQYLQSPEIDWKLVDDAFLNAVLRDHIAEIGTRVKNAVFHDFYLCGS</sequence>
<dbReference type="PANTHER" id="PTHR46586:SF3">
    <property type="entry name" value="ANKYRIN REPEAT-CONTAINING PROTEIN"/>
    <property type="match status" value="1"/>
</dbReference>
<dbReference type="InterPro" id="IPR002110">
    <property type="entry name" value="Ankyrin_rpt"/>
</dbReference>
<dbReference type="Proteomes" id="UP000198211">
    <property type="component" value="Unassembled WGS sequence"/>
</dbReference>
<evidence type="ECO:0000313" key="1">
    <source>
        <dbReference type="EMBL" id="OWZ12027.1"/>
    </source>
</evidence>
<dbReference type="AlphaFoldDB" id="A0A225W4S0"/>
<evidence type="ECO:0000313" key="2">
    <source>
        <dbReference type="Proteomes" id="UP000198211"/>
    </source>
</evidence>
<organism evidence="1 2">
    <name type="scientific">Phytophthora megakarya</name>
    <dbReference type="NCBI Taxonomy" id="4795"/>
    <lineage>
        <taxon>Eukaryota</taxon>
        <taxon>Sar</taxon>
        <taxon>Stramenopiles</taxon>
        <taxon>Oomycota</taxon>
        <taxon>Peronosporomycetes</taxon>
        <taxon>Peronosporales</taxon>
        <taxon>Peronosporaceae</taxon>
        <taxon>Phytophthora</taxon>
    </lineage>
</organism>
<reference evidence="2" key="1">
    <citation type="submission" date="2017-03" db="EMBL/GenBank/DDBJ databases">
        <title>Phytopthora megakarya and P. palmivora, two closely related causual agents of cacao black pod achieved similar genome size and gene model numbers by different mechanisms.</title>
        <authorList>
            <person name="Ali S."/>
            <person name="Shao J."/>
            <person name="Larry D.J."/>
            <person name="Kronmiller B."/>
            <person name="Shen D."/>
            <person name="Strem M.D."/>
            <person name="Melnick R.L."/>
            <person name="Guiltinan M.J."/>
            <person name="Tyler B.M."/>
            <person name="Meinhardt L.W."/>
            <person name="Bailey B.A."/>
        </authorList>
    </citation>
    <scope>NUCLEOTIDE SEQUENCE [LARGE SCALE GENOMIC DNA]</scope>
    <source>
        <strain evidence="2">zdho120</strain>
    </source>
</reference>
<dbReference type="SUPFAM" id="SSF48403">
    <property type="entry name" value="Ankyrin repeat"/>
    <property type="match status" value="1"/>
</dbReference>
<dbReference type="InterPro" id="IPR052050">
    <property type="entry name" value="SecEffector_AnkRepeat"/>
</dbReference>
<dbReference type="PANTHER" id="PTHR46586">
    <property type="entry name" value="ANKYRIN REPEAT-CONTAINING PROTEIN"/>
    <property type="match status" value="1"/>
</dbReference>
<protein>
    <submittedName>
        <fullName evidence="1">Uncharacterized protein</fullName>
    </submittedName>
</protein>
<keyword evidence="2" id="KW-1185">Reference proteome</keyword>